<organism evidence="2 3">
    <name type="scientific">Rhodofomes roseus</name>
    <dbReference type="NCBI Taxonomy" id="34475"/>
    <lineage>
        <taxon>Eukaryota</taxon>
        <taxon>Fungi</taxon>
        <taxon>Dikarya</taxon>
        <taxon>Basidiomycota</taxon>
        <taxon>Agaricomycotina</taxon>
        <taxon>Agaricomycetes</taxon>
        <taxon>Polyporales</taxon>
        <taxon>Rhodofomes</taxon>
    </lineage>
</organism>
<dbReference type="Proteomes" id="UP000814176">
    <property type="component" value="Unassembled WGS sequence"/>
</dbReference>
<feature type="region of interest" description="Disordered" evidence="1">
    <location>
        <begin position="495"/>
        <end position="517"/>
    </location>
</feature>
<evidence type="ECO:0000313" key="3">
    <source>
        <dbReference type="Proteomes" id="UP000814176"/>
    </source>
</evidence>
<dbReference type="EMBL" id="JADCUA010000013">
    <property type="protein sequence ID" value="KAH9835151.1"/>
    <property type="molecule type" value="Genomic_DNA"/>
</dbReference>
<name>A0ABQ8KC62_9APHY</name>
<evidence type="ECO:0000313" key="2">
    <source>
        <dbReference type="EMBL" id="KAH9835151.1"/>
    </source>
</evidence>
<dbReference type="GeneID" id="72004794"/>
<proteinExistence type="predicted"/>
<protein>
    <submittedName>
        <fullName evidence="2">Uncharacterized protein</fullName>
    </submittedName>
</protein>
<feature type="region of interest" description="Disordered" evidence="1">
    <location>
        <begin position="240"/>
        <end position="259"/>
    </location>
</feature>
<dbReference type="RefSeq" id="XP_047777584.1">
    <property type="nucleotide sequence ID" value="XM_047924062.1"/>
</dbReference>
<evidence type="ECO:0000256" key="1">
    <source>
        <dbReference type="SAM" id="MobiDB-lite"/>
    </source>
</evidence>
<accession>A0ABQ8KC62</accession>
<comment type="caution">
    <text evidence="2">The sequence shown here is derived from an EMBL/GenBank/DDBJ whole genome shotgun (WGS) entry which is preliminary data.</text>
</comment>
<keyword evidence="3" id="KW-1185">Reference proteome</keyword>
<gene>
    <name evidence="2" type="ORF">C8Q71DRAFT_764375</name>
</gene>
<sequence length="881" mass="99711">MTASKWTFASISSIGSGESDLQIQSVQHHITYLYDLKSSWHQRFEVPASWISDEGSSDKHYKQTWFGDLSRDIVRLHLRCIEADLHPLSDEELTDRAGVVNNLNHHPLHFSMPVERHITHDRPDWGTAYNSDRPRHPTHMSLQQVAQILQYQDSEVLAEHAIATSLDGITSTYVRRENLSFLDLWHADSGVSSTPTLPELVDCALMYYPTGPANSKSMERLAYTPISAMNPALMLTMKGPTRWPGPSNNDLTEPTPTEQDLSRTLRNLALTTEMSLDSVIRSFSHFPSPQDALLPPSHDSNTGSTASVLLPACAMTMGLIYDSEQIHIVAHIPCVTDDNNQSYLSLVVDTLPFPCRCIGDVPEFIRGRYRVALALLSLQQHVVRLVTLLERVQWPEDVLSSHVEILRQWLEDRSVGLEIRTESSRGNPQQAQESAGSWQKYFETIMPIGSIDIQEPARQLTHRDVETWLQGCHTEHPEPASLGEVDQLSSQPMLANDTPTSQEGVRGHSHSSIRPQVSHARSRCSSASEWHGPHAPDNCHLCKLTDDVELEIRSQFKLTTSIPEIEWDFRGFGWRPTENTSTLSKYFWDAATGHLESSHPMSSVTTIPVLPRYRKESDTGVQDNIKNAVQLLTERVKTILLFLNGCVIGHTWLGHSKSQYPEYVPRLLIRVNTTEDQIGSLLSLTYLFTPSQQLARELASERLIGDAVRRMFSPHGPYWSAISRPVKGATVSHCGCLPLVVFHHGDSDGSYASVMAARKCITRALRRTMTFLLVKHYKNQGWSLDRDLTEQECSVQVNQKFFVLSVLYTSNSFKVDINFPAIEWIHSTSRYRWSFINAGVMEISHCRHPLGMKEWLSIYQALLFIERHVRLLRNQLKIDAK</sequence>
<reference evidence="2 3" key="1">
    <citation type="journal article" date="2021" name="Environ. Microbiol.">
        <title>Gene family expansions and transcriptome signatures uncover fungal adaptations to wood decay.</title>
        <authorList>
            <person name="Hage H."/>
            <person name="Miyauchi S."/>
            <person name="Viragh M."/>
            <person name="Drula E."/>
            <person name="Min B."/>
            <person name="Chaduli D."/>
            <person name="Navarro D."/>
            <person name="Favel A."/>
            <person name="Norest M."/>
            <person name="Lesage-Meessen L."/>
            <person name="Balint B."/>
            <person name="Merenyi Z."/>
            <person name="de Eugenio L."/>
            <person name="Morin E."/>
            <person name="Martinez A.T."/>
            <person name="Baldrian P."/>
            <person name="Stursova M."/>
            <person name="Martinez M.J."/>
            <person name="Novotny C."/>
            <person name="Magnuson J.K."/>
            <person name="Spatafora J.W."/>
            <person name="Maurice S."/>
            <person name="Pangilinan J."/>
            <person name="Andreopoulos W."/>
            <person name="LaButti K."/>
            <person name="Hundley H."/>
            <person name="Na H."/>
            <person name="Kuo A."/>
            <person name="Barry K."/>
            <person name="Lipzen A."/>
            <person name="Henrissat B."/>
            <person name="Riley R."/>
            <person name="Ahrendt S."/>
            <person name="Nagy L.G."/>
            <person name="Grigoriev I.V."/>
            <person name="Martin F."/>
            <person name="Rosso M.N."/>
        </authorList>
    </citation>
    <scope>NUCLEOTIDE SEQUENCE [LARGE SCALE GENOMIC DNA]</scope>
    <source>
        <strain evidence="2 3">CIRM-BRFM 1785</strain>
    </source>
</reference>
<feature type="compositionally biased region" description="Polar residues" evidence="1">
    <location>
        <begin position="246"/>
        <end position="259"/>
    </location>
</feature>